<evidence type="ECO:0000256" key="1">
    <source>
        <dbReference type="ARBA" id="ARBA00001936"/>
    </source>
</evidence>
<protein>
    <recommendedName>
        <fullName evidence="6">Aminopeptidase P N-terminal domain-containing protein</fullName>
    </recommendedName>
</protein>
<dbReference type="GO" id="GO:0030145">
    <property type="term" value="F:manganese ion binding"/>
    <property type="evidence" value="ECO:0007669"/>
    <property type="project" value="InterPro"/>
</dbReference>
<gene>
    <name evidence="7" type="ORF">MVEG_11576</name>
</gene>
<comment type="cofactor">
    <cofactor evidence="1">
        <name>Mn(2+)</name>
        <dbReference type="ChEBI" id="CHEBI:29035"/>
    </cofactor>
</comment>
<evidence type="ECO:0000313" key="8">
    <source>
        <dbReference type="Proteomes" id="UP000243308"/>
    </source>
</evidence>
<dbReference type="EMBL" id="KN042432">
    <property type="protein sequence ID" value="KFH62366.1"/>
    <property type="molecule type" value="Genomic_DNA"/>
</dbReference>
<comment type="similarity">
    <text evidence="2">Belongs to the peptidase M24B family.</text>
</comment>
<proteinExistence type="inferred from homology"/>
<dbReference type="CDD" id="cd01087">
    <property type="entry name" value="Prolidase"/>
    <property type="match status" value="1"/>
</dbReference>
<dbReference type="Pfam" id="PF05195">
    <property type="entry name" value="AMP_N"/>
    <property type="match status" value="1"/>
</dbReference>
<dbReference type="OrthoDB" id="4215474at2759"/>
<dbReference type="FunFam" id="3.90.230.10:FF:000002">
    <property type="entry name" value="Xaa-Pro aminopeptidase 3"/>
    <property type="match status" value="1"/>
</dbReference>
<organism evidence="7 8">
    <name type="scientific">Podila verticillata NRRL 6337</name>
    <dbReference type="NCBI Taxonomy" id="1069443"/>
    <lineage>
        <taxon>Eukaryota</taxon>
        <taxon>Fungi</taxon>
        <taxon>Fungi incertae sedis</taxon>
        <taxon>Mucoromycota</taxon>
        <taxon>Mortierellomycotina</taxon>
        <taxon>Mortierellomycetes</taxon>
        <taxon>Mortierellales</taxon>
        <taxon>Mortierellaceae</taxon>
        <taxon>Podila</taxon>
    </lineage>
</organism>
<evidence type="ECO:0000256" key="4">
    <source>
        <dbReference type="ARBA" id="ARBA00022801"/>
    </source>
</evidence>
<dbReference type="Proteomes" id="UP000243308">
    <property type="component" value="Unassembled WGS sequence"/>
</dbReference>
<keyword evidence="3" id="KW-0479">Metal-binding</keyword>
<dbReference type="GO" id="GO:0005739">
    <property type="term" value="C:mitochondrion"/>
    <property type="evidence" value="ECO:0007669"/>
    <property type="project" value="TreeGrafter"/>
</dbReference>
<dbReference type="SMART" id="SM01011">
    <property type="entry name" value="AMP_N"/>
    <property type="match status" value="1"/>
</dbReference>
<evidence type="ECO:0000256" key="5">
    <source>
        <dbReference type="ARBA" id="ARBA00023211"/>
    </source>
</evidence>
<dbReference type="AlphaFoldDB" id="A0A086TK89"/>
<dbReference type="SUPFAM" id="SSF53092">
    <property type="entry name" value="Creatinase/prolidase N-terminal domain"/>
    <property type="match status" value="1"/>
</dbReference>
<name>A0A086TK89_9FUNG</name>
<dbReference type="GO" id="GO:0006508">
    <property type="term" value="P:proteolysis"/>
    <property type="evidence" value="ECO:0007669"/>
    <property type="project" value="TreeGrafter"/>
</dbReference>
<dbReference type="GO" id="GO:0070006">
    <property type="term" value="F:metalloaminopeptidase activity"/>
    <property type="evidence" value="ECO:0007669"/>
    <property type="project" value="InterPro"/>
</dbReference>
<dbReference type="SUPFAM" id="SSF55920">
    <property type="entry name" value="Creatinase/aminopeptidase"/>
    <property type="match status" value="1"/>
</dbReference>
<dbReference type="Gene3D" id="3.40.350.10">
    <property type="entry name" value="Creatinase/prolidase N-terminal domain"/>
    <property type="match status" value="1"/>
</dbReference>
<evidence type="ECO:0000313" key="7">
    <source>
        <dbReference type="EMBL" id="KFH62366.1"/>
    </source>
</evidence>
<evidence type="ECO:0000256" key="3">
    <source>
        <dbReference type="ARBA" id="ARBA00022723"/>
    </source>
</evidence>
<keyword evidence="4" id="KW-0378">Hydrolase</keyword>
<evidence type="ECO:0000259" key="6">
    <source>
        <dbReference type="SMART" id="SM01011"/>
    </source>
</evidence>
<evidence type="ECO:0000256" key="2">
    <source>
        <dbReference type="ARBA" id="ARBA00008766"/>
    </source>
</evidence>
<dbReference type="PANTHER" id="PTHR43226:SF4">
    <property type="entry name" value="XAA-PRO AMINOPEPTIDASE 3"/>
    <property type="match status" value="1"/>
</dbReference>
<dbReference type="Gene3D" id="3.90.230.10">
    <property type="entry name" value="Creatinase/methionine aminopeptidase superfamily"/>
    <property type="match status" value="1"/>
</dbReference>
<dbReference type="InterPro" id="IPR029149">
    <property type="entry name" value="Creatin/AminoP/Spt16_N"/>
</dbReference>
<reference evidence="7 8" key="1">
    <citation type="submission" date="2011-02" db="EMBL/GenBank/DDBJ databases">
        <title>The Genome Sequence of Mortierella verticillata NRRL 6337.</title>
        <authorList>
            <consortium name="The Broad Institute Genome Sequencing Platform"/>
            <person name="Russ C."/>
            <person name="Cuomo C."/>
            <person name="Burger G."/>
            <person name="Gray M.W."/>
            <person name="Holland P.W.H."/>
            <person name="King N."/>
            <person name="Lang F.B.F."/>
            <person name="Roger A.J."/>
            <person name="Ruiz-Trillo I."/>
            <person name="Young S.K."/>
            <person name="Zeng Q."/>
            <person name="Gargeya S."/>
            <person name="Alvarado L."/>
            <person name="Berlin A."/>
            <person name="Chapman S.B."/>
            <person name="Chen Z."/>
            <person name="Freedman E."/>
            <person name="Gellesch M."/>
            <person name="Goldberg J."/>
            <person name="Griggs A."/>
            <person name="Gujja S."/>
            <person name="Heilman E."/>
            <person name="Heiman D."/>
            <person name="Howarth C."/>
            <person name="Mehta T."/>
            <person name="Neiman D."/>
            <person name="Pearson M."/>
            <person name="Roberts A."/>
            <person name="Saif S."/>
            <person name="Shea T."/>
            <person name="Shenoy N."/>
            <person name="Sisk P."/>
            <person name="Stolte C."/>
            <person name="Sykes S."/>
            <person name="White J."/>
            <person name="Yandava C."/>
            <person name="Haas B."/>
            <person name="Nusbaum C."/>
            <person name="Birren B."/>
        </authorList>
    </citation>
    <scope>NUCLEOTIDE SEQUENCE [LARGE SCALE GENOMIC DNA]</scope>
    <source>
        <strain evidence="7 8">NRRL 6337</strain>
    </source>
</reference>
<accession>A0A086TK89</accession>
<dbReference type="InterPro" id="IPR000994">
    <property type="entry name" value="Pept_M24"/>
</dbReference>
<keyword evidence="8" id="KW-1185">Reference proteome</keyword>
<keyword evidence="5" id="KW-0464">Manganese</keyword>
<dbReference type="InterPro" id="IPR007865">
    <property type="entry name" value="Aminopep_P_N"/>
</dbReference>
<sequence length="527" mass="59127">MASRAVMGKVPSKVTSCLISTSKTVARSPLFKANSQQPGSRSLSTSSLASSTRMFAQSQRHINLFPALSRRQYSQIQHSAQYGQPTWMTHPHLMKQGEITPGISSAEYEVRRTLLMECLPKNSIVISTSHRTRFMTNNIFYPFHQHTDFSYLCGFNEPDSALVLEKDDSPRGYKMTMFVAPKNANVEMWEGARTGLDAAKEVFGADEAVDANLFRYRIVDMTSRYENVYFDYPTPSVFMPIEIAKKLHNKPGSDAMNAPKGLSPLIQEQRVIKSEAEIKLMRQAGEISGKAFIETMKFTDPARLEHQVYAKFDFECRMRGSQMMAYVPVVAGGSNALTMHYVNNDQPLKDGDLLLMDAGGEYNGYASDITRTWPVNGKFTQAQKDLYEVVLNANKECIKLCTEEHGLSLNQIHDVSMRLTKEGLAKLGIKPLANDVDRRLYPHHVGHYLGMDVHDTGDISRSRVLKEGMVITIEPGLYIPRDSAYPEKYQGIGIRIEDNVVIGKTVPHVLSVTAPKEVVDIEYCCNN</sequence>
<dbReference type="PANTHER" id="PTHR43226">
    <property type="entry name" value="XAA-PRO AMINOPEPTIDASE 3"/>
    <property type="match status" value="1"/>
</dbReference>
<feature type="domain" description="Aminopeptidase P N-terminal" evidence="6">
    <location>
        <begin position="103"/>
        <end position="239"/>
    </location>
</feature>
<dbReference type="InterPro" id="IPR052433">
    <property type="entry name" value="X-Pro_dipept-like"/>
</dbReference>
<dbReference type="InterPro" id="IPR036005">
    <property type="entry name" value="Creatinase/aminopeptidase-like"/>
</dbReference>
<dbReference type="Pfam" id="PF00557">
    <property type="entry name" value="Peptidase_M24"/>
    <property type="match status" value="1"/>
</dbReference>